<reference evidence="7 8" key="1">
    <citation type="journal article" date="2017" name="Environ. Microbiol.">
        <title>Decay of the glycolytic pathway and adaptation to intranuclear parasitism within Enterocytozoonidae microsporidia.</title>
        <authorList>
            <person name="Wiredu Boakye D."/>
            <person name="Jaroenlak P."/>
            <person name="Prachumwat A."/>
            <person name="Williams T.A."/>
            <person name="Bateman K.S."/>
            <person name="Itsathitphaisarn O."/>
            <person name="Sritunyalucksana K."/>
            <person name="Paszkiewicz K.H."/>
            <person name="Moore K.A."/>
            <person name="Stentiford G.D."/>
            <person name="Williams B.A."/>
        </authorList>
    </citation>
    <scope>NUCLEOTIDE SEQUENCE [LARGE SCALE GENOMIC DNA]</scope>
    <source>
        <strain evidence="7 8">GB1</strain>
    </source>
</reference>
<dbReference type="InterPro" id="IPR002761">
    <property type="entry name" value="Diphthami_syn_dom"/>
</dbReference>
<dbReference type="SUPFAM" id="SSF52402">
    <property type="entry name" value="Adenine nucleotide alpha hydrolases-like"/>
    <property type="match status" value="1"/>
</dbReference>
<dbReference type="EC" id="6.3.1.14" evidence="1"/>
<dbReference type="Proteomes" id="UP000192639">
    <property type="component" value="Unassembled WGS sequence"/>
</dbReference>
<dbReference type="PIRSF" id="PIRSF039123">
    <property type="entry name" value="Diphthamide_synthase"/>
    <property type="match status" value="1"/>
</dbReference>
<dbReference type="Pfam" id="PF01902">
    <property type="entry name" value="Diphthami_syn_2"/>
    <property type="match status" value="1"/>
</dbReference>
<dbReference type="GO" id="GO:0017183">
    <property type="term" value="P:protein histidyl modification to diphthamide"/>
    <property type="evidence" value="ECO:0007669"/>
    <property type="project" value="TreeGrafter"/>
</dbReference>
<dbReference type="PANTHER" id="PTHR12196">
    <property type="entry name" value="DOMAIN OF UNKNOWN FUNCTION 71 DUF71 -CONTAINING PROTEIN"/>
    <property type="match status" value="1"/>
</dbReference>
<proteinExistence type="predicted"/>
<dbReference type="GO" id="GO:0017178">
    <property type="term" value="F:diphthine-ammonia ligase activity"/>
    <property type="evidence" value="ECO:0007669"/>
    <property type="project" value="UniProtKB-EC"/>
</dbReference>
<dbReference type="InterPro" id="IPR030662">
    <property type="entry name" value="DPH6/MJ0570"/>
</dbReference>
<keyword evidence="8" id="KW-1185">Reference proteome</keyword>
<dbReference type="PANTHER" id="PTHR12196:SF2">
    <property type="entry name" value="DIPHTHINE--AMMONIA LIGASE"/>
    <property type="match status" value="1"/>
</dbReference>
<comment type="caution">
    <text evidence="7">The sequence shown here is derived from an EMBL/GenBank/DDBJ whole genome shotgun (WGS) entry which is preliminary data.</text>
</comment>
<evidence type="ECO:0000256" key="2">
    <source>
        <dbReference type="ARBA" id="ARBA00018426"/>
    </source>
</evidence>
<dbReference type="InterPro" id="IPR014729">
    <property type="entry name" value="Rossmann-like_a/b/a_fold"/>
</dbReference>
<feature type="domain" description="Diphthamide synthase" evidence="6">
    <location>
        <begin position="1"/>
        <end position="218"/>
    </location>
</feature>
<dbReference type="VEuPathDB" id="MicrosporidiaDB:ECANGB1_1389"/>
<comment type="catalytic activity">
    <reaction evidence="5">
        <text>diphthine-[translation elongation factor 2] + NH4(+) + ATP = diphthamide-[translation elongation factor 2] + AMP + diphosphate + H(+)</text>
        <dbReference type="Rhea" id="RHEA:19753"/>
        <dbReference type="Rhea" id="RHEA-COMP:10172"/>
        <dbReference type="Rhea" id="RHEA-COMP:10174"/>
        <dbReference type="ChEBI" id="CHEBI:15378"/>
        <dbReference type="ChEBI" id="CHEBI:16692"/>
        <dbReference type="ChEBI" id="CHEBI:28938"/>
        <dbReference type="ChEBI" id="CHEBI:30616"/>
        <dbReference type="ChEBI" id="CHEBI:33019"/>
        <dbReference type="ChEBI" id="CHEBI:82696"/>
        <dbReference type="ChEBI" id="CHEBI:456215"/>
        <dbReference type="EC" id="6.3.1.14"/>
    </reaction>
</comment>
<evidence type="ECO:0000256" key="1">
    <source>
        <dbReference type="ARBA" id="ARBA00012089"/>
    </source>
</evidence>
<dbReference type="CDD" id="cd01994">
    <property type="entry name" value="AANH_PF0828-like"/>
    <property type="match status" value="1"/>
</dbReference>
<evidence type="ECO:0000259" key="6">
    <source>
        <dbReference type="Pfam" id="PF01902"/>
    </source>
</evidence>
<evidence type="ECO:0000313" key="8">
    <source>
        <dbReference type="Proteomes" id="UP000192639"/>
    </source>
</evidence>
<dbReference type="EMBL" id="LWDP01000040">
    <property type="protein sequence ID" value="ORD93898.1"/>
    <property type="molecule type" value="Genomic_DNA"/>
</dbReference>
<name>A0A1Y1S6V7_9MICR</name>
<gene>
    <name evidence="7" type="primary">DPH6</name>
    <name evidence="7" type="ORF">ECANGB1_1389</name>
</gene>
<evidence type="ECO:0000313" key="7">
    <source>
        <dbReference type="EMBL" id="ORD93898.1"/>
    </source>
</evidence>
<dbReference type="OrthoDB" id="686384at2759"/>
<dbReference type="FunFam" id="3.40.50.620:FF:000145">
    <property type="entry name" value="ATP-binding domain containing protein"/>
    <property type="match status" value="1"/>
</dbReference>
<evidence type="ECO:0000256" key="5">
    <source>
        <dbReference type="ARBA" id="ARBA00048108"/>
    </source>
</evidence>
<dbReference type="Gene3D" id="3.40.50.620">
    <property type="entry name" value="HUPs"/>
    <property type="match status" value="1"/>
</dbReference>
<dbReference type="AlphaFoldDB" id="A0A1Y1S6V7"/>
<protein>
    <recommendedName>
        <fullName evidence="2">Diphthine--ammonia ligase</fullName>
        <ecNumber evidence="1">6.3.1.14</ecNumber>
    </recommendedName>
    <alternativeName>
        <fullName evidence="3">Diphthamide synthase</fullName>
    </alternativeName>
    <alternativeName>
        <fullName evidence="4">Diphthamide synthetase</fullName>
    </alternativeName>
</protein>
<sequence length="249" mass="29255">MRIAALISGGKDSIYTLCQMIDDGHNVVCAIYILNKQEYVDSFMYQTVGNEMIQYIEQALEIDFIYKETTCEVKNTDLDYKPMENDEVEDLFEAIREAKEKYGIDGVCSGAILSQYQRNRVQNICNRLKIESFTPLWQKNQKELLNEMILYGIEARLVKIASPVINKTYLNRTLEDISEYFEKNHDKMSEINYCGEGGEYETVVFDCKHYKKKIQARTWIKHIHPEDKNKNEDEQVVYCSFDDIEMHKK</sequence>
<evidence type="ECO:0000256" key="4">
    <source>
        <dbReference type="ARBA" id="ARBA00031552"/>
    </source>
</evidence>
<dbReference type="Gene3D" id="3.90.1490.10">
    <property type="entry name" value="putative n-type atp pyrophosphatase, domain 2"/>
    <property type="match status" value="1"/>
</dbReference>
<dbReference type="NCBIfam" id="TIGR00290">
    <property type="entry name" value="MJ0570_dom"/>
    <property type="match status" value="1"/>
</dbReference>
<evidence type="ECO:0000256" key="3">
    <source>
        <dbReference type="ARBA" id="ARBA00029814"/>
    </source>
</evidence>
<organism evidence="7 8">
    <name type="scientific">Enterospora canceri</name>
    <dbReference type="NCBI Taxonomy" id="1081671"/>
    <lineage>
        <taxon>Eukaryota</taxon>
        <taxon>Fungi</taxon>
        <taxon>Fungi incertae sedis</taxon>
        <taxon>Microsporidia</taxon>
        <taxon>Enterocytozoonidae</taxon>
        <taxon>Enterospora</taxon>
    </lineage>
</organism>
<accession>A0A1Y1S6V7</accession>